<dbReference type="SUPFAM" id="SSF109854">
    <property type="entry name" value="DinB/YfiT-like putative metalloenzymes"/>
    <property type="match status" value="1"/>
</dbReference>
<protein>
    <recommendedName>
        <fullName evidence="2">DUF1572 domain-containing protein</fullName>
    </recommendedName>
</protein>
<name>A0A3B0TDG1_9ZZZZ</name>
<proteinExistence type="predicted"/>
<evidence type="ECO:0000313" key="1">
    <source>
        <dbReference type="EMBL" id="VAW10179.1"/>
    </source>
</evidence>
<sequence length="134" mass="15295">MIVKHIAGNMLSRWTNFLTEDGEKSWRNSENEFENAPATKNEMIDLWLKGWLCLFDALESIDENNFNTLIKIRDEEHTIVEAVNRQLAHYANHVGQIVLMGKMIKGDTWVSLSIAKGGSDVFNAQKFGRKKNNG</sequence>
<organism evidence="1">
    <name type="scientific">hydrothermal vent metagenome</name>
    <dbReference type="NCBI Taxonomy" id="652676"/>
    <lineage>
        <taxon>unclassified sequences</taxon>
        <taxon>metagenomes</taxon>
        <taxon>ecological metagenomes</taxon>
    </lineage>
</organism>
<dbReference type="Gene3D" id="1.20.120.450">
    <property type="entry name" value="dinb family like domain"/>
    <property type="match status" value="1"/>
</dbReference>
<evidence type="ECO:0008006" key="2">
    <source>
        <dbReference type="Google" id="ProtNLM"/>
    </source>
</evidence>
<reference evidence="1" key="1">
    <citation type="submission" date="2018-06" db="EMBL/GenBank/DDBJ databases">
        <authorList>
            <person name="Zhirakovskaya E."/>
        </authorList>
    </citation>
    <scope>NUCLEOTIDE SEQUENCE</scope>
</reference>
<dbReference type="EMBL" id="UOEL01000015">
    <property type="protein sequence ID" value="VAW10179.1"/>
    <property type="molecule type" value="Genomic_DNA"/>
</dbReference>
<accession>A0A3B0TDG1</accession>
<dbReference type="AlphaFoldDB" id="A0A3B0TDG1"/>
<gene>
    <name evidence="1" type="ORF">MNBD_BACTEROID03-1085</name>
</gene>
<dbReference type="InterPro" id="IPR034660">
    <property type="entry name" value="DinB/YfiT-like"/>
</dbReference>
<dbReference type="Pfam" id="PF07609">
    <property type="entry name" value="DUF1572"/>
    <property type="match status" value="1"/>
</dbReference>
<dbReference type="InterPro" id="IPR011466">
    <property type="entry name" value="DUF1572"/>
</dbReference>